<proteinExistence type="predicted"/>
<name>A0A0K0CZR9_ANGCA</name>
<sequence>MNIFQTIVHLSHDELTIFWVTDFDNSLIVCKELLCFYCGVVDEWCANEFGCLPHGHVVLVEDKCEHAFVILNGATISEKLSQFITSHFLMKICYCCVGHQEIISPQMSTQSVGDDRDMERFSNTSLNHSGYHRKAADKCCGTYGLWKAPKCTPKKATGVNAKHKAEPPQSSLEFFPELVLAK</sequence>
<organism evidence="1 2">
    <name type="scientific">Angiostrongylus cantonensis</name>
    <name type="common">Rat lungworm</name>
    <dbReference type="NCBI Taxonomy" id="6313"/>
    <lineage>
        <taxon>Eukaryota</taxon>
        <taxon>Metazoa</taxon>
        <taxon>Ecdysozoa</taxon>
        <taxon>Nematoda</taxon>
        <taxon>Chromadorea</taxon>
        <taxon>Rhabditida</taxon>
        <taxon>Rhabditina</taxon>
        <taxon>Rhabditomorpha</taxon>
        <taxon>Strongyloidea</taxon>
        <taxon>Metastrongylidae</taxon>
        <taxon>Angiostrongylus</taxon>
    </lineage>
</organism>
<dbReference type="STRING" id="6313.A0A0K0CZR9"/>
<dbReference type="WBParaSite" id="ACAC_0000325101-mRNA-1">
    <property type="protein sequence ID" value="ACAC_0000325101-mRNA-1"/>
    <property type="gene ID" value="ACAC_0000325101"/>
</dbReference>
<reference evidence="1" key="1">
    <citation type="submission" date="2012-09" db="EMBL/GenBank/DDBJ databases">
        <authorList>
            <person name="Martin A.A."/>
        </authorList>
    </citation>
    <scope>NUCLEOTIDE SEQUENCE</scope>
</reference>
<dbReference type="AlphaFoldDB" id="A0A0K0CZR9"/>
<evidence type="ECO:0000313" key="2">
    <source>
        <dbReference type="WBParaSite" id="ACAC_0000325101-mRNA-1"/>
    </source>
</evidence>
<dbReference type="Proteomes" id="UP000035642">
    <property type="component" value="Unassembled WGS sequence"/>
</dbReference>
<accession>A0A0K0CZR9</accession>
<evidence type="ECO:0000313" key="1">
    <source>
        <dbReference type="Proteomes" id="UP000035642"/>
    </source>
</evidence>
<reference evidence="2" key="2">
    <citation type="submission" date="2017-02" db="UniProtKB">
        <authorList>
            <consortium name="WormBaseParasite"/>
        </authorList>
    </citation>
    <scope>IDENTIFICATION</scope>
</reference>
<protein>
    <submittedName>
        <fullName evidence="2">VGCC_alpha2 domain-containing protein</fullName>
    </submittedName>
</protein>
<keyword evidence="1" id="KW-1185">Reference proteome</keyword>